<keyword evidence="1" id="KW-0472">Membrane</keyword>
<keyword evidence="3" id="KW-1185">Reference proteome</keyword>
<name>A0A3M7SB85_BRAPC</name>
<proteinExistence type="predicted"/>
<feature type="transmembrane region" description="Helical" evidence="1">
    <location>
        <begin position="12"/>
        <end position="29"/>
    </location>
</feature>
<evidence type="ECO:0000256" key="1">
    <source>
        <dbReference type="SAM" id="Phobius"/>
    </source>
</evidence>
<sequence>MFKCLNLILGHPKAYILAYAYTGYQFLFLQVHDQLAFVLFSGFNSFSEAILIIILEIQIVL</sequence>
<evidence type="ECO:0000313" key="2">
    <source>
        <dbReference type="EMBL" id="RNA32905.1"/>
    </source>
</evidence>
<dbReference type="EMBL" id="REGN01001729">
    <property type="protein sequence ID" value="RNA32905.1"/>
    <property type="molecule type" value="Genomic_DNA"/>
</dbReference>
<reference evidence="2 3" key="1">
    <citation type="journal article" date="2018" name="Sci. Rep.">
        <title>Genomic signatures of local adaptation to the degree of environmental predictability in rotifers.</title>
        <authorList>
            <person name="Franch-Gras L."/>
            <person name="Hahn C."/>
            <person name="Garcia-Roger E.M."/>
            <person name="Carmona M.J."/>
            <person name="Serra M."/>
            <person name="Gomez A."/>
        </authorList>
    </citation>
    <scope>NUCLEOTIDE SEQUENCE [LARGE SCALE GENOMIC DNA]</scope>
    <source>
        <strain evidence="2">HYR1</strain>
    </source>
</reference>
<protein>
    <submittedName>
        <fullName evidence="2">Uncharacterized protein</fullName>
    </submittedName>
</protein>
<organism evidence="2 3">
    <name type="scientific">Brachionus plicatilis</name>
    <name type="common">Marine rotifer</name>
    <name type="synonym">Brachionus muelleri</name>
    <dbReference type="NCBI Taxonomy" id="10195"/>
    <lineage>
        <taxon>Eukaryota</taxon>
        <taxon>Metazoa</taxon>
        <taxon>Spiralia</taxon>
        <taxon>Gnathifera</taxon>
        <taxon>Rotifera</taxon>
        <taxon>Eurotatoria</taxon>
        <taxon>Monogononta</taxon>
        <taxon>Pseudotrocha</taxon>
        <taxon>Ploima</taxon>
        <taxon>Brachionidae</taxon>
        <taxon>Brachionus</taxon>
    </lineage>
</organism>
<gene>
    <name evidence="2" type="ORF">BpHYR1_033860</name>
</gene>
<dbReference type="Proteomes" id="UP000276133">
    <property type="component" value="Unassembled WGS sequence"/>
</dbReference>
<keyword evidence="1" id="KW-1133">Transmembrane helix</keyword>
<comment type="caution">
    <text evidence="2">The sequence shown here is derived from an EMBL/GenBank/DDBJ whole genome shotgun (WGS) entry which is preliminary data.</text>
</comment>
<feature type="transmembrane region" description="Helical" evidence="1">
    <location>
        <begin position="35"/>
        <end position="55"/>
    </location>
</feature>
<keyword evidence="1" id="KW-0812">Transmembrane</keyword>
<dbReference type="AlphaFoldDB" id="A0A3M7SB85"/>
<evidence type="ECO:0000313" key="3">
    <source>
        <dbReference type="Proteomes" id="UP000276133"/>
    </source>
</evidence>
<accession>A0A3M7SB85</accession>